<protein>
    <submittedName>
        <fullName evidence="3">Uncharacterized protein</fullName>
    </submittedName>
</protein>
<evidence type="ECO:0000256" key="2">
    <source>
        <dbReference type="SAM" id="Phobius"/>
    </source>
</evidence>
<dbReference type="AlphaFoldDB" id="A0A7S0WU00"/>
<evidence type="ECO:0000313" key="3">
    <source>
        <dbReference type="EMBL" id="CAD8684372.1"/>
    </source>
</evidence>
<dbReference type="EMBL" id="HBFB01020905">
    <property type="protein sequence ID" value="CAD8684372.1"/>
    <property type="molecule type" value="Transcribed_RNA"/>
</dbReference>
<reference evidence="3" key="1">
    <citation type="submission" date="2021-01" db="EMBL/GenBank/DDBJ databases">
        <authorList>
            <person name="Corre E."/>
            <person name="Pelletier E."/>
            <person name="Niang G."/>
            <person name="Scheremetjew M."/>
            <person name="Finn R."/>
            <person name="Kale V."/>
            <person name="Holt S."/>
            <person name="Cochrane G."/>
            <person name="Meng A."/>
            <person name="Brown T."/>
            <person name="Cohen L."/>
        </authorList>
    </citation>
    <scope>NUCLEOTIDE SEQUENCE</scope>
    <source>
        <strain evidence="3">SAG 11-49</strain>
    </source>
</reference>
<keyword evidence="2" id="KW-0472">Membrane</keyword>
<accession>A0A7S0WU00</accession>
<keyword evidence="2" id="KW-1133">Transmembrane helix</keyword>
<keyword evidence="2" id="KW-0812">Transmembrane</keyword>
<name>A0A7S0WU00_9CHLO</name>
<evidence type="ECO:0000256" key="1">
    <source>
        <dbReference type="SAM" id="MobiDB-lite"/>
    </source>
</evidence>
<proteinExistence type="predicted"/>
<organism evidence="3">
    <name type="scientific">Chlamydomonas leiostraca</name>
    <dbReference type="NCBI Taxonomy" id="1034604"/>
    <lineage>
        <taxon>Eukaryota</taxon>
        <taxon>Viridiplantae</taxon>
        <taxon>Chlorophyta</taxon>
        <taxon>core chlorophytes</taxon>
        <taxon>Chlorophyceae</taxon>
        <taxon>CS clade</taxon>
        <taxon>Chlamydomonadales</taxon>
        <taxon>Chlamydomonadaceae</taxon>
        <taxon>Chlamydomonas</taxon>
    </lineage>
</organism>
<feature type="transmembrane region" description="Helical" evidence="2">
    <location>
        <begin position="75"/>
        <end position="100"/>
    </location>
</feature>
<feature type="region of interest" description="Disordered" evidence="1">
    <location>
        <begin position="1"/>
        <end position="21"/>
    </location>
</feature>
<gene>
    <name evidence="3" type="ORF">CLEI1391_LOCUS11741</name>
</gene>
<sequence length="102" mass="10880">MLQRQQPGTGQGEKKGHTCGMDESASRCVERGTCDAGAVGCGRCLMRTGSRCQEISTYGDLWGIKVGGMGLPCMFGLVVLLYLELYSGTCVYLFLLAVMLGS</sequence>